<dbReference type="Gene3D" id="3.20.20.190">
    <property type="entry name" value="Phosphatidylinositol (PI) phosphodiesterase"/>
    <property type="match status" value="1"/>
</dbReference>
<name>A0A9P7RKT6_9AGAR</name>
<dbReference type="InterPro" id="IPR051057">
    <property type="entry name" value="PI-PLC_domain"/>
</dbReference>
<gene>
    <name evidence="1" type="ORF">E1B28_002894</name>
</gene>
<evidence type="ECO:0000313" key="2">
    <source>
        <dbReference type="Proteomes" id="UP001049176"/>
    </source>
</evidence>
<dbReference type="RefSeq" id="XP_043001798.1">
    <property type="nucleotide sequence ID" value="XM_043159844.1"/>
</dbReference>
<proteinExistence type="predicted"/>
<dbReference type="KEGG" id="more:E1B28_002894"/>
<protein>
    <submittedName>
        <fullName evidence="1">Uncharacterized protein</fullName>
    </submittedName>
</protein>
<dbReference type="InterPro" id="IPR017946">
    <property type="entry name" value="PLC-like_Pdiesterase_TIM-brl"/>
</dbReference>
<dbReference type="EMBL" id="CM032191">
    <property type="protein sequence ID" value="KAG7085327.1"/>
    <property type="molecule type" value="Genomic_DNA"/>
</dbReference>
<dbReference type="GeneID" id="66071970"/>
<sequence>MSTPPSFFFVPHFPSWTRISYSPFPPPFLPSRLNRSIFLVAGRQLIHINFTSKLSFLRHDIMTTSFRQFLPVLLLITFAAALPLPSSNFPSMSWFLRREKPTVCNGHAEFCDRRYSDVTFIGSHDSFAFSKNPIKLGRDQTVDITAQLEMGVRMSQAQAHDSDDGVLKFCHTDCIIFDGGSVEDYLKTVKSFLDKNPNKVLTPKTSVMFGNPSLTRQE</sequence>
<accession>A0A9P7RKT6</accession>
<organism evidence="1 2">
    <name type="scientific">Marasmius oreades</name>
    <name type="common">fairy-ring Marasmius</name>
    <dbReference type="NCBI Taxonomy" id="181124"/>
    <lineage>
        <taxon>Eukaryota</taxon>
        <taxon>Fungi</taxon>
        <taxon>Dikarya</taxon>
        <taxon>Basidiomycota</taxon>
        <taxon>Agaricomycotina</taxon>
        <taxon>Agaricomycetes</taxon>
        <taxon>Agaricomycetidae</taxon>
        <taxon>Agaricales</taxon>
        <taxon>Marasmiineae</taxon>
        <taxon>Marasmiaceae</taxon>
        <taxon>Marasmius</taxon>
    </lineage>
</organism>
<dbReference type="GO" id="GO:0008081">
    <property type="term" value="F:phosphoric diester hydrolase activity"/>
    <property type="evidence" value="ECO:0007669"/>
    <property type="project" value="InterPro"/>
</dbReference>
<dbReference type="OrthoDB" id="7984201at2759"/>
<dbReference type="SUPFAM" id="SSF51695">
    <property type="entry name" value="PLC-like phosphodiesterases"/>
    <property type="match status" value="1"/>
</dbReference>
<comment type="caution">
    <text evidence="1">The sequence shown here is derived from an EMBL/GenBank/DDBJ whole genome shotgun (WGS) entry which is preliminary data.</text>
</comment>
<dbReference type="GO" id="GO:0006629">
    <property type="term" value="P:lipid metabolic process"/>
    <property type="evidence" value="ECO:0007669"/>
    <property type="project" value="InterPro"/>
</dbReference>
<dbReference type="AlphaFoldDB" id="A0A9P7RKT6"/>
<evidence type="ECO:0000313" key="1">
    <source>
        <dbReference type="EMBL" id="KAG7085327.1"/>
    </source>
</evidence>
<dbReference type="Pfam" id="PF26146">
    <property type="entry name" value="PI-PLC_X"/>
    <property type="match status" value="1"/>
</dbReference>
<dbReference type="PANTHER" id="PTHR13593:SF140">
    <property type="entry name" value="PLC-LIKE PHOSPHODIESTERASE"/>
    <property type="match status" value="1"/>
</dbReference>
<keyword evidence="2" id="KW-1185">Reference proteome</keyword>
<dbReference type="Proteomes" id="UP001049176">
    <property type="component" value="Chromosome 11"/>
</dbReference>
<dbReference type="PANTHER" id="PTHR13593">
    <property type="match status" value="1"/>
</dbReference>
<reference evidence="1" key="1">
    <citation type="journal article" date="2021" name="Genome Biol. Evol.">
        <title>The assembled and annotated genome of the fairy-ring fungus Marasmius oreades.</title>
        <authorList>
            <person name="Hiltunen M."/>
            <person name="Ament-Velasquez S.L."/>
            <person name="Johannesson H."/>
        </authorList>
    </citation>
    <scope>NUCLEOTIDE SEQUENCE</scope>
    <source>
        <strain evidence="1">03SP1</strain>
    </source>
</reference>